<name>A0A2S5R9Z3_9MOLU</name>
<keyword evidence="2" id="KW-1185">Reference proteome</keyword>
<evidence type="ECO:0000313" key="2">
    <source>
        <dbReference type="Proteomes" id="UP000237865"/>
    </source>
</evidence>
<dbReference type="EMBL" id="PHNE01000006">
    <property type="protein sequence ID" value="PPE04146.1"/>
    <property type="molecule type" value="Genomic_DNA"/>
</dbReference>
<dbReference type="Gene3D" id="3.30.1240.10">
    <property type="match status" value="1"/>
</dbReference>
<dbReference type="GO" id="GO:0000287">
    <property type="term" value="F:magnesium ion binding"/>
    <property type="evidence" value="ECO:0007669"/>
    <property type="project" value="TreeGrafter"/>
</dbReference>
<dbReference type="Proteomes" id="UP000237865">
    <property type="component" value="Unassembled WGS sequence"/>
</dbReference>
<reference evidence="1 2" key="1">
    <citation type="submission" date="2017-11" db="EMBL/GenBank/DDBJ databases">
        <title>Genome sequence of Entomoplasma lucivorax PIPN-2 (ATCC 49196).</title>
        <authorList>
            <person name="Lo W.-S."/>
            <person name="Gasparich G.E."/>
            <person name="Kuo C.-H."/>
        </authorList>
    </citation>
    <scope>NUCLEOTIDE SEQUENCE [LARGE SCALE GENOMIC DNA]</scope>
    <source>
        <strain evidence="1 2">PIPN-2</strain>
    </source>
</reference>
<dbReference type="NCBIfam" id="TIGR01484">
    <property type="entry name" value="HAD-SF-IIB"/>
    <property type="match status" value="1"/>
</dbReference>
<dbReference type="PROSITE" id="PS01228">
    <property type="entry name" value="COF_1"/>
    <property type="match status" value="1"/>
</dbReference>
<dbReference type="GO" id="GO:0016791">
    <property type="term" value="F:phosphatase activity"/>
    <property type="evidence" value="ECO:0007669"/>
    <property type="project" value="TreeGrafter"/>
</dbReference>
<dbReference type="GO" id="GO:0005829">
    <property type="term" value="C:cytosol"/>
    <property type="evidence" value="ECO:0007669"/>
    <property type="project" value="TreeGrafter"/>
</dbReference>
<comment type="caution">
    <text evidence="1">The sequence shown here is derived from an EMBL/GenBank/DDBJ whole genome shotgun (WGS) entry which is preliminary data.</text>
</comment>
<dbReference type="InterPro" id="IPR036412">
    <property type="entry name" value="HAD-like_sf"/>
</dbReference>
<keyword evidence="1" id="KW-0378">Hydrolase</keyword>
<dbReference type="InterPro" id="IPR000150">
    <property type="entry name" value="Cof"/>
</dbReference>
<dbReference type="AlphaFoldDB" id="A0A2S5R9Z3"/>
<dbReference type="PANTHER" id="PTHR10000">
    <property type="entry name" value="PHOSPHOSERINE PHOSPHATASE"/>
    <property type="match status" value="1"/>
</dbReference>
<accession>A0A2S5R9Z3</accession>
<protein>
    <submittedName>
        <fullName evidence="1">HAD superfamily hydrolase</fullName>
    </submittedName>
</protein>
<dbReference type="SUPFAM" id="SSF56784">
    <property type="entry name" value="HAD-like"/>
    <property type="match status" value="1"/>
</dbReference>
<evidence type="ECO:0000313" key="1">
    <source>
        <dbReference type="EMBL" id="PPE04146.1"/>
    </source>
</evidence>
<dbReference type="SFLD" id="SFLDS00003">
    <property type="entry name" value="Haloacid_Dehalogenase"/>
    <property type="match status" value="1"/>
</dbReference>
<proteinExistence type="predicted"/>
<organism evidence="1 2">
    <name type="scientific">Williamsoniiplasma lucivorax</name>
    <dbReference type="NCBI Taxonomy" id="209274"/>
    <lineage>
        <taxon>Bacteria</taxon>
        <taxon>Bacillati</taxon>
        <taxon>Mycoplasmatota</taxon>
        <taxon>Mollicutes</taxon>
        <taxon>Entomoplasmatales</taxon>
        <taxon>Williamsoniiplasma</taxon>
    </lineage>
</organism>
<dbReference type="NCBIfam" id="TIGR00099">
    <property type="entry name" value="Cof-subfamily"/>
    <property type="match status" value="1"/>
</dbReference>
<dbReference type="STRING" id="1399797.GCA_000518285_01582"/>
<dbReference type="InterPro" id="IPR023214">
    <property type="entry name" value="HAD_sf"/>
</dbReference>
<sequence>MSYNKKALVFSDLDGTLLADNHYFSSLTKQVVKKMYDQGMMVIIVTARQTNDVLQQGRRLGIDKFGGIVVGNNGSQIYNFKTQEWILNEYVPRNIIEDVFTKHFNKFKAKLHFYSDTSTYVFNEGKNSLYWAQVQGSDYVVAHNVEEIREEITHFTMVLNSNTTEAESEAFVEEVKKSYHGQVEIIIYTDRVIEIAPLKVSKGNAVKVINQYLQVDPKITKTYAFGDSYNDFSMFMAVDEAVAMENAVPELKQISHNITRFNNQENGVAHYILDNILKED</sequence>
<dbReference type="Gene3D" id="3.40.50.1000">
    <property type="entry name" value="HAD superfamily/HAD-like"/>
    <property type="match status" value="1"/>
</dbReference>
<dbReference type="InterPro" id="IPR006379">
    <property type="entry name" value="HAD-SF_hydro_IIB"/>
</dbReference>
<gene>
    <name evidence="1" type="ORF">ELUCI_v1c09260</name>
</gene>
<dbReference type="SFLD" id="SFLDG01140">
    <property type="entry name" value="C2.B:_Phosphomannomutase_and_P"/>
    <property type="match status" value="1"/>
</dbReference>
<dbReference type="RefSeq" id="WP_028126876.1">
    <property type="nucleotide sequence ID" value="NZ_PHNE01000006.1"/>
</dbReference>
<dbReference type="Pfam" id="PF08282">
    <property type="entry name" value="Hydrolase_3"/>
    <property type="match status" value="1"/>
</dbReference>
<dbReference type="PANTHER" id="PTHR10000:SF8">
    <property type="entry name" value="HAD SUPERFAMILY HYDROLASE-LIKE, TYPE 3"/>
    <property type="match status" value="1"/>
</dbReference>